<dbReference type="EC" id="3.6.1.-" evidence="3"/>
<feature type="domain" description="Nudix hydrolase" evidence="2">
    <location>
        <begin position="18"/>
        <end position="152"/>
    </location>
</feature>
<evidence type="ECO:0000313" key="3">
    <source>
        <dbReference type="EMBL" id="CEF54400.1"/>
    </source>
</evidence>
<dbReference type="Pfam" id="PF00293">
    <property type="entry name" value="NUDIX"/>
    <property type="match status" value="1"/>
</dbReference>
<sequence>MQGTLHYTTMNAHASPVFPRAGVLAIVRRGSNFLLVRRSNAPDAGLWGFPGGKVEGGEAFFRAAERELLEETSIQAQATSLIDVFDSVHYAPDGTLTFHYLILAVLCTEPQPAVATPVAGDDAQEVRWFSYEEISQLGTKASARLFTIAQAIMQAQNLA</sequence>
<dbReference type="EMBL" id="LN609302">
    <property type="protein sequence ID" value="CEF54400.1"/>
    <property type="molecule type" value="Genomic_DNA"/>
</dbReference>
<reference evidence="4" key="1">
    <citation type="submission" date="2014-09" db="EMBL/GenBank/DDBJ databases">
        <authorList>
            <person name="Illeghems K.G."/>
        </authorList>
    </citation>
    <scope>NUCLEOTIDE SEQUENCE [LARGE SCALE GENOMIC DNA]</scope>
    <source>
        <strain evidence="4">LMG 23848T</strain>
    </source>
</reference>
<dbReference type="InterPro" id="IPR020476">
    <property type="entry name" value="Nudix_hydrolase"/>
</dbReference>
<dbReference type="AlphaFoldDB" id="A0A0U5F193"/>
<keyword evidence="1 3" id="KW-0378">Hydrolase</keyword>
<dbReference type="InterPro" id="IPR000086">
    <property type="entry name" value="NUDIX_hydrolase_dom"/>
</dbReference>
<dbReference type="PRINTS" id="PR00502">
    <property type="entry name" value="NUDIXFAMILY"/>
</dbReference>
<dbReference type="PATRIC" id="fig|431306.5.peg.742"/>
<evidence type="ECO:0000313" key="4">
    <source>
        <dbReference type="Proteomes" id="UP000068250"/>
    </source>
</evidence>
<dbReference type="PANTHER" id="PTHR43736">
    <property type="entry name" value="ADP-RIBOSE PYROPHOSPHATASE"/>
    <property type="match status" value="1"/>
</dbReference>
<organism evidence="3 4">
    <name type="scientific">Acetobacter ghanensis</name>
    <dbReference type="NCBI Taxonomy" id="431306"/>
    <lineage>
        <taxon>Bacteria</taxon>
        <taxon>Pseudomonadati</taxon>
        <taxon>Pseudomonadota</taxon>
        <taxon>Alphaproteobacteria</taxon>
        <taxon>Acetobacterales</taxon>
        <taxon>Acetobacteraceae</taxon>
        <taxon>Acetobacter</taxon>
    </lineage>
</organism>
<dbReference type="PANTHER" id="PTHR43736:SF1">
    <property type="entry name" value="DIHYDRONEOPTERIN TRIPHOSPHATE DIPHOSPHATASE"/>
    <property type="match status" value="1"/>
</dbReference>
<name>A0A0U5F193_9PROT</name>
<dbReference type="STRING" id="431306.AGA_762"/>
<dbReference type="SUPFAM" id="SSF55811">
    <property type="entry name" value="Nudix"/>
    <property type="match status" value="1"/>
</dbReference>
<evidence type="ECO:0000256" key="1">
    <source>
        <dbReference type="ARBA" id="ARBA00022801"/>
    </source>
</evidence>
<dbReference type="CDD" id="cd04673">
    <property type="entry name" value="NUDIX_ADPRase"/>
    <property type="match status" value="1"/>
</dbReference>
<accession>A0A0U5F193</accession>
<protein>
    <submittedName>
        <fullName evidence="3">NUDIX hydrolase</fullName>
        <ecNumber evidence="3">3.6.1.-</ecNumber>
    </submittedName>
</protein>
<proteinExistence type="predicted"/>
<dbReference type="GO" id="GO:0016787">
    <property type="term" value="F:hydrolase activity"/>
    <property type="evidence" value="ECO:0007669"/>
    <property type="project" value="UniProtKB-KW"/>
</dbReference>
<dbReference type="PROSITE" id="PS51462">
    <property type="entry name" value="NUDIX"/>
    <property type="match status" value="1"/>
</dbReference>
<evidence type="ECO:0000259" key="2">
    <source>
        <dbReference type="PROSITE" id="PS51462"/>
    </source>
</evidence>
<gene>
    <name evidence="3" type="ORF">AGA_762</name>
</gene>
<dbReference type="Gene3D" id="3.90.79.10">
    <property type="entry name" value="Nucleoside Triphosphate Pyrophosphohydrolase"/>
    <property type="match status" value="1"/>
</dbReference>
<dbReference type="Proteomes" id="UP000068250">
    <property type="component" value="Chromosome I"/>
</dbReference>
<dbReference type="InterPro" id="IPR015797">
    <property type="entry name" value="NUDIX_hydrolase-like_dom_sf"/>
</dbReference>